<dbReference type="GO" id="GO:0015979">
    <property type="term" value="P:photosynthesis"/>
    <property type="evidence" value="ECO:0007669"/>
    <property type="project" value="TreeGrafter"/>
</dbReference>
<dbReference type="AlphaFoldDB" id="A0A5J5AFA5"/>
<dbReference type="PANTHER" id="PTHR43650:SF17">
    <property type="entry name" value="PYROPHOSPHATE--FRUCTOSE 6-PHOSPHATE 1-PHOSPHOTRANSFERASE SUBUNIT ALPHA 1"/>
    <property type="match status" value="1"/>
</dbReference>
<dbReference type="GO" id="GO:0047334">
    <property type="term" value="F:diphosphate-fructose-6-phosphate 1-phosphotransferase activity"/>
    <property type="evidence" value="ECO:0007669"/>
    <property type="project" value="TreeGrafter"/>
</dbReference>
<dbReference type="SUPFAM" id="SSF53784">
    <property type="entry name" value="Phosphofructokinase"/>
    <property type="match status" value="1"/>
</dbReference>
<keyword evidence="2" id="KW-0324">Glycolysis</keyword>
<protein>
    <submittedName>
        <fullName evidence="3">Uncharacterized protein</fullName>
    </submittedName>
</protein>
<dbReference type="Proteomes" id="UP000325577">
    <property type="component" value="Linkage Group LG21"/>
</dbReference>
<evidence type="ECO:0000256" key="1">
    <source>
        <dbReference type="ARBA" id="ARBA00022490"/>
    </source>
</evidence>
<dbReference type="Gene3D" id="3.40.50.460">
    <property type="entry name" value="Phosphofructokinase domain"/>
    <property type="match status" value="1"/>
</dbReference>
<dbReference type="PANTHER" id="PTHR43650">
    <property type="entry name" value="PYROPHOSPHATE--FRUCTOSE 6-PHOSPHATE 1-PHOSPHOTRANSFERASE"/>
    <property type="match status" value="1"/>
</dbReference>
<reference evidence="3 4" key="1">
    <citation type="submission" date="2019-09" db="EMBL/GenBank/DDBJ databases">
        <title>A chromosome-level genome assembly of the Chinese tupelo Nyssa sinensis.</title>
        <authorList>
            <person name="Yang X."/>
            <person name="Kang M."/>
            <person name="Yang Y."/>
            <person name="Xiong H."/>
            <person name="Wang M."/>
            <person name="Zhang Z."/>
            <person name="Wang Z."/>
            <person name="Wu H."/>
            <person name="Ma T."/>
            <person name="Liu J."/>
            <person name="Xi Z."/>
        </authorList>
    </citation>
    <scope>NUCLEOTIDE SEQUENCE [LARGE SCALE GENOMIC DNA]</scope>
    <source>
        <strain evidence="3">J267</strain>
        <tissue evidence="3">Leaf</tissue>
    </source>
</reference>
<dbReference type="EMBL" id="CM018045">
    <property type="protein sequence ID" value="KAA8528859.1"/>
    <property type="molecule type" value="Genomic_DNA"/>
</dbReference>
<sequence>MLRFLSKARYSMLQLLLHPESDDSAQLRHKLLAHLVEAEMNKRLAMMNVKRYGRGPGASAIGKPALHPAIVDLKGKAYELLRQYATKFLIDDVYRNPGPLQFDGQGADAKAVTLCVEDQDYMGCIKKLQEYIDKVLKFPHV</sequence>
<keyword evidence="4" id="KW-1185">Reference proteome</keyword>
<dbReference type="GO" id="GO:0009749">
    <property type="term" value="P:response to glucose"/>
    <property type="evidence" value="ECO:0007669"/>
    <property type="project" value="TreeGrafter"/>
</dbReference>
<dbReference type="OrthoDB" id="537915at2759"/>
<evidence type="ECO:0000313" key="4">
    <source>
        <dbReference type="Proteomes" id="UP000325577"/>
    </source>
</evidence>
<name>A0A5J5AFA5_9ASTE</name>
<dbReference type="InterPro" id="IPR035966">
    <property type="entry name" value="PKF_sf"/>
</dbReference>
<evidence type="ECO:0000313" key="3">
    <source>
        <dbReference type="EMBL" id="KAA8528859.1"/>
    </source>
</evidence>
<accession>A0A5J5AFA5</accession>
<keyword evidence="1" id="KW-0963">Cytoplasm</keyword>
<gene>
    <name evidence="3" type="ORF">F0562_036214</name>
</gene>
<organism evidence="3 4">
    <name type="scientific">Nyssa sinensis</name>
    <dbReference type="NCBI Taxonomy" id="561372"/>
    <lineage>
        <taxon>Eukaryota</taxon>
        <taxon>Viridiplantae</taxon>
        <taxon>Streptophyta</taxon>
        <taxon>Embryophyta</taxon>
        <taxon>Tracheophyta</taxon>
        <taxon>Spermatophyta</taxon>
        <taxon>Magnoliopsida</taxon>
        <taxon>eudicotyledons</taxon>
        <taxon>Gunneridae</taxon>
        <taxon>Pentapetalae</taxon>
        <taxon>asterids</taxon>
        <taxon>Cornales</taxon>
        <taxon>Nyssaceae</taxon>
        <taxon>Nyssa</taxon>
    </lineage>
</organism>
<proteinExistence type="predicted"/>
<dbReference type="GO" id="GO:0005829">
    <property type="term" value="C:cytosol"/>
    <property type="evidence" value="ECO:0007669"/>
    <property type="project" value="TreeGrafter"/>
</dbReference>
<dbReference type="GO" id="GO:0003872">
    <property type="term" value="F:6-phosphofructokinase activity"/>
    <property type="evidence" value="ECO:0007669"/>
    <property type="project" value="InterPro"/>
</dbReference>
<evidence type="ECO:0000256" key="2">
    <source>
        <dbReference type="ARBA" id="ARBA00023152"/>
    </source>
</evidence>